<dbReference type="PRINTS" id="PR01002">
    <property type="entry name" value="FLGFLGJ"/>
</dbReference>
<evidence type="ECO:0000313" key="4">
    <source>
        <dbReference type="Proteomes" id="UP000322079"/>
    </source>
</evidence>
<dbReference type="GO" id="GO:0004040">
    <property type="term" value="F:amidase activity"/>
    <property type="evidence" value="ECO:0007669"/>
    <property type="project" value="InterPro"/>
</dbReference>
<keyword evidence="1 3" id="KW-0378">Hydrolase</keyword>
<keyword evidence="3" id="KW-0282">Flagellum</keyword>
<protein>
    <submittedName>
        <fullName evidence="3">Flagellar assembly peptidoglycan hydrolase FlgJ</fullName>
    </submittedName>
</protein>
<dbReference type="Proteomes" id="UP000322079">
    <property type="component" value="Chromosome"/>
</dbReference>
<keyword evidence="4" id="KW-1185">Reference proteome</keyword>
<proteinExistence type="predicted"/>
<sequence>MFTLRSERVAGSGAAAGEGIALPLDLPGAGAGFAEQFAGLRAEVERFISEGGADAPMPLTPEAGRLRQQLRAGADASAAGADRQAFLVEMLPHAQQAAAKLGVAPDILLAQAALESGWGRKPLAKSDGGNSHNLFGIKAGAGWRGEVAMALTSEFEHGRKVARVESFRAYPDYQAAFDDYARLLASQPRYRAALGVGNDEQAFAEALARGGYASDPAYADKLGGLVRRLRESRGGG</sequence>
<reference evidence="3 4" key="1">
    <citation type="submission" date="2019-08" db="EMBL/GenBank/DDBJ databases">
        <title>Chromobacterium paludis, a novel bacterium isolated from a Maryland marsh pond.</title>
        <authorList>
            <person name="Blackburn M.B."/>
            <person name="Gundersen-Rindal D.E."/>
        </authorList>
    </citation>
    <scope>NUCLEOTIDE SEQUENCE [LARGE SCALE GENOMIC DNA]</scope>
    <source>
        <strain evidence="4">IIBBL 257-1</strain>
    </source>
</reference>
<keyword evidence="3" id="KW-0969">Cilium</keyword>
<gene>
    <name evidence="3" type="ORF">FYK34_09155</name>
</gene>
<dbReference type="KEGG" id="chrm:FYK34_09155"/>
<evidence type="ECO:0000256" key="1">
    <source>
        <dbReference type="ARBA" id="ARBA00022801"/>
    </source>
</evidence>
<organism evidence="3 4">
    <name type="scientific">Chromobacterium paludis</name>
    <dbReference type="NCBI Taxonomy" id="2605945"/>
    <lineage>
        <taxon>Bacteria</taxon>
        <taxon>Pseudomonadati</taxon>
        <taxon>Pseudomonadota</taxon>
        <taxon>Betaproteobacteria</taxon>
        <taxon>Neisseriales</taxon>
        <taxon>Chromobacteriaceae</taxon>
        <taxon>Chromobacterium</taxon>
    </lineage>
</organism>
<dbReference type="GO" id="GO:0071973">
    <property type="term" value="P:bacterial-type flagellum-dependent cell motility"/>
    <property type="evidence" value="ECO:0007669"/>
    <property type="project" value="TreeGrafter"/>
</dbReference>
<dbReference type="Pfam" id="PF01832">
    <property type="entry name" value="Glucosaminidase"/>
    <property type="match status" value="1"/>
</dbReference>
<dbReference type="SMART" id="SM00047">
    <property type="entry name" value="LYZ2"/>
    <property type="match status" value="1"/>
</dbReference>
<evidence type="ECO:0000313" key="3">
    <source>
        <dbReference type="EMBL" id="QEL55719.1"/>
    </source>
</evidence>
<name>A0A5C1DIG7_9NEIS</name>
<dbReference type="EMBL" id="CP043473">
    <property type="protein sequence ID" value="QEL55719.1"/>
    <property type="molecule type" value="Genomic_DNA"/>
</dbReference>
<dbReference type="Gene3D" id="2.10.70.40">
    <property type="entry name" value="peptidoglycan hydrolase"/>
    <property type="match status" value="1"/>
</dbReference>
<dbReference type="InterPro" id="IPR002901">
    <property type="entry name" value="MGlyc_endo_b_GlcNAc-like_dom"/>
</dbReference>
<keyword evidence="3" id="KW-0966">Cell projection</keyword>
<dbReference type="RefSeq" id="WP_149296080.1">
    <property type="nucleotide sequence ID" value="NZ_CP043473.1"/>
</dbReference>
<dbReference type="PANTHER" id="PTHR33308">
    <property type="entry name" value="PEPTIDOGLYCAN HYDROLASE FLGJ"/>
    <property type="match status" value="1"/>
</dbReference>
<evidence type="ECO:0000259" key="2">
    <source>
        <dbReference type="SMART" id="SM00047"/>
    </source>
</evidence>
<dbReference type="PANTHER" id="PTHR33308:SF9">
    <property type="entry name" value="PEPTIDOGLYCAN HYDROLASE FLGJ"/>
    <property type="match status" value="1"/>
</dbReference>
<feature type="domain" description="Mannosyl-glycoprotein endo-beta-N-acetylglucosamidase-like" evidence="2">
    <location>
        <begin position="75"/>
        <end position="230"/>
    </location>
</feature>
<dbReference type="AlphaFoldDB" id="A0A5C1DIG7"/>
<accession>A0A5C1DIG7</accession>
<dbReference type="InterPro" id="IPR051056">
    <property type="entry name" value="Glycosyl_Hydrolase_73"/>
</dbReference>
<dbReference type="Gene3D" id="1.10.530.10">
    <property type="match status" value="1"/>
</dbReference>